<dbReference type="PANTHER" id="PTHR38790">
    <property type="entry name" value="2EXR DOMAIN-CONTAINING PROTEIN-RELATED"/>
    <property type="match status" value="1"/>
</dbReference>
<evidence type="ECO:0000313" key="3">
    <source>
        <dbReference type="EMBL" id="KAF7674956.1"/>
    </source>
</evidence>
<evidence type="ECO:0000259" key="2">
    <source>
        <dbReference type="Pfam" id="PF24864"/>
    </source>
</evidence>
<protein>
    <recommendedName>
        <fullName evidence="2">DUF7730 domain-containing protein</fullName>
    </recommendedName>
</protein>
<comment type="caution">
    <text evidence="3">The sequence shown here is derived from an EMBL/GenBank/DDBJ whole genome shotgun (WGS) entry which is preliminary data.</text>
</comment>
<feature type="domain" description="DUF7730" evidence="2">
    <location>
        <begin position="107"/>
        <end position="201"/>
    </location>
</feature>
<evidence type="ECO:0000256" key="1">
    <source>
        <dbReference type="SAM" id="MobiDB-lite"/>
    </source>
</evidence>
<dbReference type="Pfam" id="PF24864">
    <property type="entry name" value="DUF7730"/>
    <property type="match status" value="1"/>
</dbReference>
<proteinExistence type="predicted"/>
<evidence type="ECO:0000313" key="4">
    <source>
        <dbReference type="Proteomes" id="UP000596902"/>
    </source>
</evidence>
<organism evidence="3 4">
    <name type="scientific">Alternaria burnsii</name>
    <dbReference type="NCBI Taxonomy" id="1187904"/>
    <lineage>
        <taxon>Eukaryota</taxon>
        <taxon>Fungi</taxon>
        <taxon>Dikarya</taxon>
        <taxon>Ascomycota</taxon>
        <taxon>Pezizomycotina</taxon>
        <taxon>Dothideomycetes</taxon>
        <taxon>Pleosporomycetidae</taxon>
        <taxon>Pleosporales</taxon>
        <taxon>Pleosporineae</taxon>
        <taxon>Pleosporaceae</taxon>
        <taxon>Alternaria</taxon>
        <taxon>Alternaria sect. Alternaria</taxon>
    </lineage>
</organism>
<dbReference type="RefSeq" id="XP_038785238.1">
    <property type="nucleotide sequence ID" value="XM_038931766.1"/>
</dbReference>
<dbReference type="InterPro" id="IPR056632">
    <property type="entry name" value="DUF7730"/>
</dbReference>
<dbReference type="Proteomes" id="UP000596902">
    <property type="component" value="Unassembled WGS sequence"/>
</dbReference>
<feature type="compositionally biased region" description="Basic residues" evidence="1">
    <location>
        <begin position="25"/>
        <end position="45"/>
    </location>
</feature>
<dbReference type="AlphaFoldDB" id="A0A8H7B243"/>
<dbReference type="EMBL" id="JAAABM010000009">
    <property type="protein sequence ID" value="KAF7674956.1"/>
    <property type="molecule type" value="Genomic_DNA"/>
</dbReference>
<gene>
    <name evidence="3" type="ORF">GT037_006719</name>
</gene>
<dbReference type="PANTHER" id="PTHR38790:SF4">
    <property type="entry name" value="2EXR DOMAIN-CONTAINING PROTEIN"/>
    <property type="match status" value="1"/>
</dbReference>
<feature type="region of interest" description="Disordered" evidence="1">
    <location>
        <begin position="1"/>
        <end position="60"/>
    </location>
</feature>
<name>A0A8H7B243_9PLEO</name>
<dbReference type="GeneID" id="62204944"/>
<keyword evidence="4" id="KW-1185">Reference proteome</keyword>
<feature type="compositionally biased region" description="Polar residues" evidence="1">
    <location>
        <begin position="1"/>
        <end position="10"/>
    </location>
</feature>
<sequence length="301" mass="34245">MAPTTRSQSTKVKKPASSILQPSKVNKRSRPGTKVAARRPTKSKNLHVSQQISRLKPPLGRTYPVKHLENGLVSMETPPDYLVETWGWYSFASNSSADLLRIQKNATDSPLLRLPAEIRNTIFRHAVGGNKIRIERAVNFRASKKWRENSNSLWHGRADHLDDRRFKAQGTAFHLPEVCRQIYAETATLGYATNIFILPCTQGLHQRFNDSGPNGILVEWLTQRNAAQRSAIRSIEPNFGDIYHYLQGTYHGSFGRDLPALEEIYVWIVAFNRPELRTRITDKIRQKDGQGVRIIFGTENC</sequence>
<reference evidence="3" key="1">
    <citation type="submission" date="2020-01" db="EMBL/GenBank/DDBJ databases">
        <authorList>
            <person name="Feng Z.H.Z."/>
        </authorList>
    </citation>
    <scope>NUCLEOTIDE SEQUENCE</scope>
    <source>
        <strain evidence="3">CBS107.38</strain>
    </source>
</reference>
<reference evidence="3" key="2">
    <citation type="submission" date="2020-08" db="EMBL/GenBank/DDBJ databases">
        <title>Draft Genome Sequence of Cumin Blight Pathogen Alternaria burnsii.</title>
        <authorList>
            <person name="Feng Z."/>
        </authorList>
    </citation>
    <scope>NUCLEOTIDE SEQUENCE</scope>
    <source>
        <strain evidence="3">CBS107.38</strain>
    </source>
</reference>
<accession>A0A8H7B243</accession>